<dbReference type="EMBL" id="JBBKZS010000036">
    <property type="protein sequence ID" value="MEJ8859748.1"/>
    <property type="molecule type" value="Genomic_DNA"/>
</dbReference>
<evidence type="ECO:0000313" key="3">
    <source>
        <dbReference type="Proteomes" id="UP001367030"/>
    </source>
</evidence>
<comment type="caution">
    <text evidence="2">The sequence shown here is derived from an EMBL/GenBank/DDBJ whole genome shotgun (WGS) entry which is preliminary data.</text>
</comment>
<dbReference type="InterPro" id="IPR018723">
    <property type="entry name" value="DUF2254_membrane"/>
</dbReference>
<accession>A0ABU8XL02</accession>
<keyword evidence="3" id="KW-1185">Reference proteome</keyword>
<protein>
    <submittedName>
        <fullName evidence="2">DUF2254 domain-containing protein</fullName>
    </submittedName>
</protein>
<feature type="transmembrane region" description="Helical" evidence="1">
    <location>
        <begin position="21"/>
        <end position="40"/>
    </location>
</feature>
<keyword evidence="1" id="KW-0812">Transmembrane</keyword>
<keyword evidence="1" id="KW-1133">Transmembrane helix</keyword>
<sequence length="450" mass="49879">MQMPRGLRRIRWNWRYAVKSYLGGSLWLVPILALVANQAFRVVVQWIDEWLLRAGMLDDTNSLLALSVTGARSLLETVLTLNLSFLVFTFGSLLVAIQVAGGQYTPRIIATTLLRDNVIRGTVGCFVFSLVFAVQVLSRTGESVHQLDIFLAALLGVISLMTFLFLIDYAARLLRPISIVARVGQFGTQVIRVIYPDPTVRPKPPVTRRLGEPDRTVLHADASGVVLALNVKGLVAAARHADGVVEFVPLVGDFLAVDEPLFRLYGNASAIDERWLRAAVVLGTERTLEQDPAFAFRILVDIAIKALSAAINDPTTAVMAIDQLHHLLRLVGQRDLRGEEVRDAAGELRLVLRTPNWEDFVHLSCTEIRHCGAGSIQIVRRLRSMLVNLMQTLPRHRHAELRGQLELLDRTIDEKFAFAEDRVLARVPDSQGLGGALGIQPLDEALHPED</sequence>
<name>A0ABU8XL02_9BURK</name>
<proteinExistence type="predicted"/>
<reference evidence="2 3" key="1">
    <citation type="submission" date="2024-03" db="EMBL/GenBank/DDBJ databases">
        <title>Novel species of the genus Variovorax.</title>
        <authorList>
            <person name="Liu Q."/>
            <person name="Xin Y.-H."/>
        </authorList>
    </citation>
    <scope>NUCLEOTIDE SEQUENCE [LARGE SCALE GENOMIC DNA]</scope>
    <source>
        <strain evidence="2 3">KACC 18901</strain>
    </source>
</reference>
<keyword evidence="1" id="KW-0472">Membrane</keyword>
<feature type="transmembrane region" description="Helical" evidence="1">
    <location>
        <begin position="118"/>
        <end position="137"/>
    </location>
</feature>
<evidence type="ECO:0000313" key="2">
    <source>
        <dbReference type="EMBL" id="MEJ8859748.1"/>
    </source>
</evidence>
<feature type="transmembrane region" description="Helical" evidence="1">
    <location>
        <begin position="78"/>
        <end position="97"/>
    </location>
</feature>
<dbReference type="Proteomes" id="UP001367030">
    <property type="component" value="Unassembled WGS sequence"/>
</dbReference>
<dbReference type="RefSeq" id="WP_340339783.1">
    <property type="nucleotide sequence ID" value="NZ_JBBKZS010000036.1"/>
</dbReference>
<feature type="transmembrane region" description="Helical" evidence="1">
    <location>
        <begin position="149"/>
        <end position="167"/>
    </location>
</feature>
<gene>
    <name evidence="2" type="ORF">WKW79_34700</name>
</gene>
<dbReference type="Pfam" id="PF10011">
    <property type="entry name" value="DUF2254"/>
    <property type="match status" value="1"/>
</dbReference>
<evidence type="ECO:0000256" key="1">
    <source>
        <dbReference type="SAM" id="Phobius"/>
    </source>
</evidence>
<organism evidence="2 3">
    <name type="scientific">Variovorax robiniae</name>
    <dbReference type="NCBI Taxonomy" id="1836199"/>
    <lineage>
        <taxon>Bacteria</taxon>
        <taxon>Pseudomonadati</taxon>
        <taxon>Pseudomonadota</taxon>
        <taxon>Betaproteobacteria</taxon>
        <taxon>Burkholderiales</taxon>
        <taxon>Comamonadaceae</taxon>
        <taxon>Variovorax</taxon>
    </lineage>
</organism>